<dbReference type="PANTHER" id="PTHR19920:SF0">
    <property type="entry name" value="CYTOSOLIC IRON-SULFUR PROTEIN ASSEMBLY PROTEIN CIAO1-RELATED"/>
    <property type="match status" value="1"/>
</dbReference>
<dbReference type="FunCoup" id="A0A1Z5TI04">
    <property type="interactions" value="54"/>
</dbReference>
<sequence length="960" mass="107747">MTDQEIVYDIFNYILEMLEPNGADASYCYERATMVPPITAESLAELDMHRIINNPKLRHDVNFDRDLHFRPNLDGSKGRQKVKSAEQYWQALEGELFMLAFGAQMKMQAADPKIVAYWERVLKHSQRRLRSMFEAIRDILKTLVPDYEQKTVIERLDVDLIMQEISNGVCDLLSLSTWLTKVLKAHCAPMRDDMVDEMQQDIEVGALEVRHEKLVSGLRQLLSILEAMKLDVANHQIRHMRPLLVDDTVNFQRHYNAHRIATGKIDVCKARKWFDAELENLTTPSYQATHLQALTSALLKDVLFNESNPIPPTFYLDSDRLKCIRLDVRSTVCYSLCRKVLAELAPTRVTSSELLRAQGALHASISAIVGISGRFTERIENIAVEIVRILLILEGRYPPLDTSLLGIVEQKLAVALNPASEAFDQIARDTCDRLLPKVTMSVEEHIRLSALDLQNALITPTSNQLPPPPIGFGAVLAPPEPTRNYDPDDDIVRRLTHLIAQHDTRLRSPRLKPHTMPSFLQPLATLNPPCNARTWSSTPHPHLPIIATACSDKTVRIYSLQNFQQQSNISGGHKRSIRSCAWKPNSKGESVLATGSFDASAGIWRRWEEGGGQGKPAEIDFTGGLAGGDEDDDQEDEWRFAVILDGHDSEIKSLAFAPTAPLLATCSRDKSVWIWEELEDDNFETVAVLQEHEGDVKCVAWHPGEELLASGSYDDNIRLWREDVDDWACCALLTGHEGTVWWVEFEDANNIYALGSSEGLNEQQQAYVQTRLRSGPRLISCSDDMTIRIWRKVPKDKPEQSAVGTKMPSIWKNNDFEEDWVEEARLPRAHERPIYSVSWSKKTGKVVSTGSDGKIVVYEESWRKPQATNGGTDGDVVMSGGTPAPDVEDLSSAKAIGSDGHLGGLTEWNVVAEVENAHDVFEVNHAVWAPRADKGKQVEEEEVIVSTGDDGEVKVWNLET</sequence>
<evidence type="ECO:0000313" key="6">
    <source>
        <dbReference type="EMBL" id="OTA35628.1"/>
    </source>
</evidence>
<keyword evidence="7" id="KW-1185">Reference proteome</keyword>
<accession>A0A1Z5TI04</accession>
<protein>
    <recommendedName>
        <fullName evidence="4">Probable cytosolic iron-sulfur protein assembly protein 1</fullName>
    </recommendedName>
</protein>
<dbReference type="HAMAP" id="MF_03037">
    <property type="entry name" value="ciao1"/>
    <property type="match status" value="1"/>
</dbReference>
<organism evidence="6 7">
    <name type="scientific">Hortaea werneckii EXF-2000</name>
    <dbReference type="NCBI Taxonomy" id="1157616"/>
    <lineage>
        <taxon>Eukaryota</taxon>
        <taxon>Fungi</taxon>
        <taxon>Dikarya</taxon>
        <taxon>Ascomycota</taxon>
        <taxon>Pezizomycotina</taxon>
        <taxon>Dothideomycetes</taxon>
        <taxon>Dothideomycetidae</taxon>
        <taxon>Mycosphaerellales</taxon>
        <taxon>Teratosphaeriaceae</taxon>
        <taxon>Hortaea</taxon>
    </lineage>
</organism>
<dbReference type="InterPro" id="IPR019775">
    <property type="entry name" value="WD40_repeat_CS"/>
</dbReference>
<dbReference type="SMART" id="SM00320">
    <property type="entry name" value="WD40"/>
    <property type="match status" value="7"/>
</dbReference>
<comment type="similarity">
    <text evidence="1">Belongs to the TCP11 family.</text>
</comment>
<evidence type="ECO:0000256" key="3">
    <source>
        <dbReference type="ARBA" id="ARBA00022737"/>
    </source>
</evidence>
<evidence type="ECO:0000313" key="7">
    <source>
        <dbReference type="Proteomes" id="UP000194280"/>
    </source>
</evidence>
<dbReference type="PROSITE" id="PS50294">
    <property type="entry name" value="WD_REPEATS_REGION"/>
    <property type="match status" value="3"/>
</dbReference>
<dbReference type="InterPro" id="IPR036322">
    <property type="entry name" value="WD40_repeat_dom_sf"/>
</dbReference>
<dbReference type="Pfam" id="PF00400">
    <property type="entry name" value="WD40"/>
    <property type="match status" value="5"/>
</dbReference>
<dbReference type="GO" id="GO:0016226">
    <property type="term" value="P:iron-sulfur cluster assembly"/>
    <property type="evidence" value="ECO:0007669"/>
    <property type="project" value="UniProtKB-UniRule"/>
</dbReference>
<dbReference type="PROSITE" id="PS00678">
    <property type="entry name" value="WD_REPEATS_1"/>
    <property type="match status" value="1"/>
</dbReference>
<dbReference type="InterPro" id="IPR001680">
    <property type="entry name" value="WD40_rpt"/>
</dbReference>
<gene>
    <name evidence="4" type="primary">CIA1</name>
    <name evidence="6" type="ORF">BTJ68_04692</name>
</gene>
<evidence type="ECO:0000256" key="4">
    <source>
        <dbReference type="HAMAP-Rule" id="MF_03037"/>
    </source>
</evidence>
<proteinExistence type="inferred from homology"/>
<comment type="function">
    <text evidence="4">Essential component of the cytosolic iron-sulfur (Fe/S) protein assembly machinery. Required for the maturation of extramitochondrial Fe/S proteins.</text>
</comment>
<keyword evidence="2 5" id="KW-0853">WD repeat</keyword>
<dbReference type="Proteomes" id="UP000194280">
    <property type="component" value="Unassembled WGS sequence"/>
</dbReference>
<dbReference type="Pfam" id="PF05794">
    <property type="entry name" value="Tcp11"/>
    <property type="match status" value="1"/>
</dbReference>
<dbReference type="InParanoid" id="A0A1Z5TI04"/>
<dbReference type="SUPFAM" id="SSF50978">
    <property type="entry name" value="WD40 repeat-like"/>
    <property type="match status" value="1"/>
</dbReference>
<dbReference type="InterPro" id="IPR028608">
    <property type="entry name" value="CIAO1/Cia1"/>
</dbReference>
<dbReference type="STRING" id="1157616.A0A1Z5TI04"/>
<comment type="similarity">
    <text evidence="4">Belongs to the WD repeat CIA1 family.</text>
</comment>
<dbReference type="EMBL" id="MUNK01000042">
    <property type="protein sequence ID" value="OTA35628.1"/>
    <property type="molecule type" value="Genomic_DNA"/>
</dbReference>
<feature type="repeat" description="WD" evidence="5">
    <location>
        <begin position="689"/>
        <end position="720"/>
    </location>
</feature>
<dbReference type="InterPro" id="IPR008862">
    <property type="entry name" value="Tcp11"/>
</dbReference>
<dbReference type="PANTHER" id="PTHR19920">
    <property type="entry name" value="WD40 PROTEIN CIAO1"/>
    <property type="match status" value="1"/>
</dbReference>
<dbReference type="PROSITE" id="PS50082">
    <property type="entry name" value="WD_REPEATS_2"/>
    <property type="match status" value="5"/>
</dbReference>
<keyword evidence="3" id="KW-0677">Repeat</keyword>
<feature type="repeat" description="WD" evidence="5">
    <location>
        <begin position="644"/>
        <end position="676"/>
    </location>
</feature>
<dbReference type="Gene3D" id="2.130.10.10">
    <property type="entry name" value="YVTN repeat-like/Quinoprotein amine dehydrogenase"/>
    <property type="match status" value="1"/>
</dbReference>
<feature type="repeat" description="WD" evidence="5">
    <location>
        <begin position="827"/>
        <end position="859"/>
    </location>
</feature>
<reference evidence="6 7" key="1">
    <citation type="submission" date="2017-01" db="EMBL/GenBank/DDBJ databases">
        <title>The recent genome duplication of the halophilic yeast Hortaea werneckii: insights from long-read sequencing.</title>
        <authorList>
            <person name="Sinha S."/>
            <person name="Flibotte S."/>
            <person name="Neira M."/>
            <person name="Lenassi M."/>
            <person name="Gostincar C."/>
            <person name="Stajich J.E."/>
            <person name="Nislow C.E."/>
        </authorList>
    </citation>
    <scope>NUCLEOTIDE SEQUENCE [LARGE SCALE GENOMIC DNA]</scope>
    <source>
        <strain evidence="6 7">EXF-2000</strain>
    </source>
</reference>
<evidence type="ECO:0000256" key="1">
    <source>
        <dbReference type="ARBA" id="ARBA00010954"/>
    </source>
</evidence>
<dbReference type="AlphaFoldDB" id="A0A1Z5TI04"/>
<evidence type="ECO:0000256" key="2">
    <source>
        <dbReference type="ARBA" id="ARBA00022574"/>
    </source>
</evidence>
<evidence type="ECO:0000256" key="5">
    <source>
        <dbReference type="PROSITE-ProRule" id="PRU00221"/>
    </source>
</evidence>
<dbReference type="OrthoDB" id="276323at2759"/>
<feature type="repeat" description="WD" evidence="5">
    <location>
        <begin position="570"/>
        <end position="604"/>
    </location>
</feature>
<comment type="caution">
    <text evidence="6">The sequence shown here is derived from an EMBL/GenBank/DDBJ whole genome shotgun (WGS) entry which is preliminary data.</text>
</comment>
<dbReference type="CDD" id="cd00200">
    <property type="entry name" value="WD40"/>
    <property type="match status" value="1"/>
</dbReference>
<dbReference type="VEuPathDB" id="FungiDB:BTJ68_04692"/>
<dbReference type="InterPro" id="IPR015943">
    <property type="entry name" value="WD40/YVTN_repeat-like_dom_sf"/>
</dbReference>
<dbReference type="GO" id="GO:0097361">
    <property type="term" value="C:cytosolic [4Fe-4S] assembly targeting complex"/>
    <property type="evidence" value="ECO:0007669"/>
    <property type="project" value="InterPro"/>
</dbReference>
<feature type="repeat" description="WD" evidence="5">
    <location>
        <begin position="939"/>
        <end position="960"/>
    </location>
</feature>
<name>A0A1Z5TI04_HORWE</name>